<sequence length="300" mass="34393">MSDAYAEPGQDSRNVAGLEIVVIVQDVQDQPPVFTMAPPVTKLPAGILPGDKLRNTNANENAVIAFMYVVRVCITTRYKHKQTENQCCSESNYGVESNTRPVVLQCNAHSDYIQADEIVFKHTKVKLSMLRIERSFKLIYVRNSSPEYTLENILLEMCLKKLTQVFQILQVHAEDGDKGSPREVRYGLVSEGNPFTSFFDINDTSACPKAPAYKKFGKPARQRWTGLGSRIICSKSKIMSYRFMFIALKYRLFFCHEISIFTIYPKNYDIEYRIWLPQTAMNDELFTCSYYPIPARIKIT</sequence>
<name>A0A1B0BP98_9MUSC</name>
<reference evidence="1" key="2">
    <citation type="submission" date="2020-05" db="UniProtKB">
        <authorList>
            <consortium name="EnsemblMetazoa"/>
        </authorList>
    </citation>
    <scope>IDENTIFICATION</scope>
    <source>
        <strain evidence="1">IAEA</strain>
    </source>
</reference>
<keyword evidence="2" id="KW-1185">Reference proteome</keyword>
<accession>A0A1B0BP98</accession>
<evidence type="ECO:0000313" key="2">
    <source>
        <dbReference type="Proteomes" id="UP000092460"/>
    </source>
</evidence>
<dbReference type="EMBL" id="JXJN01017872">
    <property type="status" value="NOT_ANNOTATED_CDS"/>
    <property type="molecule type" value="Genomic_DNA"/>
</dbReference>
<dbReference type="VEuPathDB" id="VectorBase:GPPI036262"/>
<reference evidence="2" key="1">
    <citation type="submission" date="2015-01" db="EMBL/GenBank/DDBJ databases">
        <authorList>
            <person name="Aksoy S."/>
            <person name="Warren W."/>
            <person name="Wilson R.K."/>
        </authorList>
    </citation>
    <scope>NUCLEOTIDE SEQUENCE [LARGE SCALE GENOMIC DNA]</scope>
    <source>
        <strain evidence="2">IAEA</strain>
    </source>
</reference>
<dbReference type="EnsemblMetazoa" id="GPPI036262-RA">
    <property type="protein sequence ID" value="GPPI036262-PA"/>
    <property type="gene ID" value="GPPI036262"/>
</dbReference>
<protein>
    <recommendedName>
        <fullName evidence="3">Cadherin domain-containing protein</fullName>
    </recommendedName>
</protein>
<dbReference type="Proteomes" id="UP000092460">
    <property type="component" value="Unassembled WGS sequence"/>
</dbReference>
<proteinExistence type="predicted"/>
<dbReference type="STRING" id="67801.A0A1B0BP98"/>
<organism evidence="1 2">
    <name type="scientific">Glossina palpalis gambiensis</name>
    <dbReference type="NCBI Taxonomy" id="67801"/>
    <lineage>
        <taxon>Eukaryota</taxon>
        <taxon>Metazoa</taxon>
        <taxon>Ecdysozoa</taxon>
        <taxon>Arthropoda</taxon>
        <taxon>Hexapoda</taxon>
        <taxon>Insecta</taxon>
        <taxon>Pterygota</taxon>
        <taxon>Neoptera</taxon>
        <taxon>Endopterygota</taxon>
        <taxon>Diptera</taxon>
        <taxon>Brachycera</taxon>
        <taxon>Muscomorpha</taxon>
        <taxon>Hippoboscoidea</taxon>
        <taxon>Glossinidae</taxon>
        <taxon>Glossina</taxon>
    </lineage>
</organism>
<dbReference type="AlphaFoldDB" id="A0A1B0BP98"/>
<dbReference type="CDD" id="cd11304">
    <property type="entry name" value="Cadherin_repeat"/>
    <property type="match status" value="1"/>
</dbReference>
<evidence type="ECO:0000313" key="1">
    <source>
        <dbReference type="EnsemblMetazoa" id="GPPI036262-PA"/>
    </source>
</evidence>
<evidence type="ECO:0008006" key="3">
    <source>
        <dbReference type="Google" id="ProtNLM"/>
    </source>
</evidence>